<dbReference type="GO" id="GO:0016787">
    <property type="term" value="F:hydrolase activity"/>
    <property type="evidence" value="ECO:0007669"/>
    <property type="project" value="InterPro"/>
</dbReference>
<dbReference type="InterPro" id="IPR010496">
    <property type="entry name" value="AL/BT2_dom"/>
</dbReference>
<dbReference type="Gene3D" id="2.60.120.560">
    <property type="entry name" value="Exo-inulinase, domain 1"/>
    <property type="match status" value="1"/>
</dbReference>
<dbReference type="AlphaFoldDB" id="A0A0F9VE99"/>
<evidence type="ECO:0000259" key="1">
    <source>
        <dbReference type="Pfam" id="PF06439"/>
    </source>
</evidence>
<name>A0A0F9VE99_9ZZZZ</name>
<comment type="caution">
    <text evidence="2">The sequence shown here is derived from an EMBL/GenBank/DDBJ whole genome shotgun (WGS) entry which is preliminary data.</text>
</comment>
<gene>
    <name evidence="2" type="ORF">LCGC14_0494690</name>
</gene>
<protein>
    <recommendedName>
        <fullName evidence="1">3-keto-alpha-glucoside-1,2-lyase/3-keto-2-hydroxy-glucal hydratase domain-containing protein</fullName>
    </recommendedName>
</protein>
<dbReference type="Pfam" id="PF06439">
    <property type="entry name" value="3keto-disac_hyd"/>
    <property type="match status" value="1"/>
</dbReference>
<feature type="domain" description="3-keto-alpha-glucoside-1,2-lyase/3-keto-2-hydroxy-glucal hydratase" evidence="1">
    <location>
        <begin position="46"/>
        <end position="194"/>
    </location>
</feature>
<dbReference type="InterPro" id="IPR013320">
    <property type="entry name" value="ConA-like_dom_sf"/>
</dbReference>
<evidence type="ECO:0000313" key="2">
    <source>
        <dbReference type="EMBL" id="KKN64128.1"/>
    </source>
</evidence>
<dbReference type="EMBL" id="LAZR01000567">
    <property type="protein sequence ID" value="KKN64128.1"/>
    <property type="molecule type" value="Genomic_DNA"/>
</dbReference>
<proteinExistence type="predicted"/>
<accession>A0A0F9VE99</accession>
<reference evidence="2" key="1">
    <citation type="journal article" date="2015" name="Nature">
        <title>Complex archaea that bridge the gap between prokaryotes and eukaryotes.</title>
        <authorList>
            <person name="Spang A."/>
            <person name="Saw J.H."/>
            <person name="Jorgensen S.L."/>
            <person name="Zaremba-Niedzwiedzka K."/>
            <person name="Martijn J."/>
            <person name="Lind A.E."/>
            <person name="van Eijk R."/>
            <person name="Schleper C."/>
            <person name="Guy L."/>
            <person name="Ettema T.J."/>
        </authorList>
    </citation>
    <scope>NUCLEOTIDE SEQUENCE</scope>
</reference>
<organism evidence="2">
    <name type="scientific">marine sediment metagenome</name>
    <dbReference type="NCBI Taxonomy" id="412755"/>
    <lineage>
        <taxon>unclassified sequences</taxon>
        <taxon>metagenomes</taxon>
        <taxon>ecological metagenomes</taxon>
    </lineage>
</organism>
<sequence>MLWMMAILVGAALPAGCDKRPPADDVTKVGVSAERAVTVGDDFESALTDWQVVAGDWRQRTADGRGVLAQAATDQRYPVALWKKQRFSDVDVTVRFKPISGRIDASGGIVLRATDGSNYYVVRANSLEDNVRLYTVIDGHRSKIAGARVDAPALGQWHTLRVVAVGAHIQAYLNDQLLIDHHDETFSTGWVGLWTKADAVTDFDDLVVTGVAEASN</sequence>
<dbReference type="SUPFAM" id="SSF49899">
    <property type="entry name" value="Concanavalin A-like lectins/glucanases"/>
    <property type="match status" value="1"/>
</dbReference>